<feature type="compositionally biased region" description="Low complexity" evidence="5">
    <location>
        <begin position="1"/>
        <end position="16"/>
    </location>
</feature>
<feature type="domain" description="RRM" evidence="6">
    <location>
        <begin position="36"/>
        <end position="116"/>
    </location>
</feature>
<dbReference type="PROSITE" id="PS50102">
    <property type="entry name" value="RRM"/>
    <property type="match status" value="1"/>
</dbReference>
<dbReference type="Proteomes" id="UP000188268">
    <property type="component" value="Unassembled WGS sequence"/>
</dbReference>
<feature type="region of interest" description="Disordered" evidence="5">
    <location>
        <begin position="142"/>
        <end position="164"/>
    </location>
</feature>
<dbReference type="InterPro" id="IPR035979">
    <property type="entry name" value="RBD_domain_sf"/>
</dbReference>
<dbReference type="SUPFAM" id="SSF54928">
    <property type="entry name" value="RNA-binding domain, RBD"/>
    <property type="match status" value="1"/>
</dbReference>
<dbReference type="Pfam" id="PF00076">
    <property type="entry name" value="RRM_1"/>
    <property type="match status" value="1"/>
</dbReference>
<feature type="compositionally biased region" description="Basic residues" evidence="5">
    <location>
        <begin position="515"/>
        <end position="530"/>
    </location>
</feature>
<dbReference type="GO" id="GO:0008380">
    <property type="term" value="P:RNA splicing"/>
    <property type="evidence" value="ECO:0007669"/>
    <property type="project" value="UniProtKB-KW"/>
</dbReference>
<dbReference type="InterPro" id="IPR050907">
    <property type="entry name" value="SRSF"/>
</dbReference>
<dbReference type="GO" id="GO:0003723">
    <property type="term" value="F:RNA binding"/>
    <property type="evidence" value="ECO:0007669"/>
    <property type="project" value="UniProtKB-UniRule"/>
</dbReference>
<organism evidence="7 8">
    <name type="scientific">Corchorus capsularis</name>
    <name type="common">Jute</name>
    <dbReference type="NCBI Taxonomy" id="210143"/>
    <lineage>
        <taxon>Eukaryota</taxon>
        <taxon>Viridiplantae</taxon>
        <taxon>Streptophyta</taxon>
        <taxon>Embryophyta</taxon>
        <taxon>Tracheophyta</taxon>
        <taxon>Spermatophyta</taxon>
        <taxon>Magnoliopsida</taxon>
        <taxon>eudicotyledons</taxon>
        <taxon>Gunneridae</taxon>
        <taxon>Pentapetalae</taxon>
        <taxon>rosids</taxon>
        <taxon>malvids</taxon>
        <taxon>Malvales</taxon>
        <taxon>Malvaceae</taxon>
        <taxon>Grewioideae</taxon>
        <taxon>Apeibeae</taxon>
        <taxon>Corchorus</taxon>
    </lineage>
</organism>
<dbReference type="SMART" id="SM00360">
    <property type="entry name" value="RRM"/>
    <property type="match status" value="1"/>
</dbReference>
<dbReference type="CDD" id="cd00590">
    <property type="entry name" value="RRM_SF"/>
    <property type="match status" value="1"/>
</dbReference>
<keyword evidence="3" id="KW-0508">mRNA splicing</keyword>
<dbReference type="PANTHER" id="PTHR23147">
    <property type="entry name" value="SERINE/ARGININE RICH SPLICING FACTOR"/>
    <property type="match status" value="1"/>
</dbReference>
<dbReference type="Gene3D" id="3.30.70.330">
    <property type="match status" value="1"/>
</dbReference>
<evidence type="ECO:0000259" key="6">
    <source>
        <dbReference type="PROSITE" id="PS50102"/>
    </source>
</evidence>
<dbReference type="STRING" id="210143.A0A1R3HCG0"/>
<keyword evidence="4" id="KW-0694">RNA-binding</keyword>
<keyword evidence="8" id="KW-1185">Reference proteome</keyword>
<feature type="region of interest" description="Disordered" evidence="5">
    <location>
        <begin position="515"/>
        <end position="536"/>
    </location>
</feature>
<reference evidence="7 8" key="1">
    <citation type="submission" date="2013-09" db="EMBL/GenBank/DDBJ databases">
        <title>Corchorus capsularis genome sequencing.</title>
        <authorList>
            <person name="Alam M."/>
            <person name="Haque M.S."/>
            <person name="Islam M.S."/>
            <person name="Emdad E.M."/>
            <person name="Islam M.M."/>
            <person name="Ahmed B."/>
            <person name="Halim A."/>
            <person name="Hossen Q.M.M."/>
            <person name="Hossain M.Z."/>
            <person name="Ahmed R."/>
            <person name="Khan M.M."/>
            <person name="Islam R."/>
            <person name="Rashid M.M."/>
            <person name="Khan S.A."/>
            <person name="Rahman M.S."/>
            <person name="Alam M."/>
        </authorList>
    </citation>
    <scope>NUCLEOTIDE SEQUENCE [LARGE SCALE GENOMIC DNA]</scope>
    <source>
        <strain evidence="8">cv. CVL-1</strain>
        <tissue evidence="7">Whole seedling</tissue>
    </source>
</reference>
<accession>A0A1R3HCG0</accession>
<evidence type="ECO:0000256" key="5">
    <source>
        <dbReference type="SAM" id="MobiDB-lite"/>
    </source>
</evidence>
<feature type="compositionally biased region" description="Low complexity" evidence="5">
    <location>
        <begin position="317"/>
        <end position="333"/>
    </location>
</feature>
<evidence type="ECO:0000256" key="3">
    <source>
        <dbReference type="ARBA" id="ARBA00023187"/>
    </source>
</evidence>
<dbReference type="AlphaFoldDB" id="A0A1R3HCG0"/>
<gene>
    <name evidence="7" type="ORF">CCACVL1_20215</name>
</gene>
<dbReference type="OrthoDB" id="1000944at2759"/>
<dbReference type="GO" id="GO:0005681">
    <property type="term" value="C:spliceosomal complex"/>
    <property type="evidence" value="ECO:0007669"/>
    <property type="project" value="UniProtKB-KW"/>
</dbReference>
<sequence length="594" mass="66237">MALSGRGSSFSGRSPSQNVSSQRLHSHNQDWRSRFFSVHVNFLSLNTTISELWKRFSAFGRVADVFLSNRGRQEYVGNYTFAFVRFRFEAEMNNAIIRGDGTFNDGRRIRVSRALLHQAGSDNKKGFAERGTSTLNFDANMSNKAQNKANPKKSGDNQGLTENRPDVFTLFPKIPKEDMTWIERSVVGFLSSFISHQSVQSNCDSSGISCYVRPLGGCSVLLTFESKDVMEFYLKEHESWFSTWFSSINFVTVDDSTHRKCRFDLAGVLVSVKRHAKIPSKIVVSHNGGRFEIPISTEPAQNFISLKSDRKISVAGHESSSSESWSPSDELISNQGDDVDSRMNDAVVDYEEGGIGNSLLNEVEAHDGLMSRERDDHKEGVVEELVSEPINFGDNGPLDKGAEVDNLVVNELEHSDGLSHVPESCLGDSRIGPQEDFHSGSDNVNANGDLVLLKGPSVGVQVTEREGSPLHSSKAKGSFNSVKDCGRRVRNMEDIEEEIEEDWFSSLLEKAKKRSKKLDKKKSKKSKSKMSKQQLGEVANGCLSDGDFENRNRILMKEARATWEVGKMLGISFDCDESLILEKFKSMEEDDIAT</sequence>
<feature type="region of interest" description="Disordered" evidence="5">
    <location>
        <begin position="1"/>
        <end position="23"/>
    </location>
</feature>
<comment type="caution">
    <text evidence="7">The sequence shown here is derived from an EMBL/GenBank/DDBJ whole genome shotgun (WGS) entry which is preliminary data.</text>
</comment>
<evidence type="ECO:0000313" key="8">
    <source>
        <dbReference type="Proteomes" id="UP000188268"/>
    </source>
</evidence>
<feature type="region of interest" description="Disordered" evidence="5">
    <location>
        <begin position="317"/>
        <end position="340"/>
    </location>
</feature>
<evidence type="ECO:0000313" key="7">
    <source>
        <dbReference type="EMBL" id="OMO67903.1"/>
    </source>
</evidence>
<dbReference type="Gramene" id="OMO67903">
    <property type="protein sequence ID" value="OMO67903"/>
    <property type="gene ID" value="CCACVL1_20215"/>
</dbReference>
<protein>
    <recommendedName>
        <fullName evidence="6">RRM domain-containing protein</fullName>
    </recommendedName>
</protein>
<evidence type="ECO:0000256" key="4">
    <source>
        <dbReference type="PROSITE-ProRule" id="PRU00176"/>
    </source>
</evidence>
<dbReference type="InterPro" id="IPR012677">
    <property type="entry name" value="Nucleotide-bd_a/b_plait_sf"/>
</dbReference>
<dbReference type="GO" id="GO:0006397">
    <property type="term" value="P:mRNA processing"/>
    <property type="evidence" value="ECO:0007669"/>
    <property type="project" value="UniProtKB-KW"/>
</dbReference>
<dbReference type="EMBL" id="AWWV01012332">
    <property type="protein sequence ID" value="OMO67903.1"/>
    <property type="molecule type" value="Genomic_DNA"/>
</dbReference>
<evidence type="ECO:0000256" key="2">
    <source>
        <dbReference type="ARBA" id="ARBA00022728"/>
    </source>
</evidence>
<keyword evidence="1" id="KW-0507">mRNA processing</keyword>
<dbReference type="InterPro" id="IPR000504">
    <property type="entry name" value="RRM_dom"/>
</dbReference>
<proteinExistence type="predicted"/>
<keyword evidence="2" id="KW-0747">Spliceosome</keyword>
<name>A0A1R3HCG0_COCAP</name>
<evidence type="ECO:0000256" key="1">
    <source>
        <dbReference type="ARBA" id="ARBA00022664"/>
    </source>
</evidence>